<comment type="caution">
    <text evidence="2">The sequence shown here is derived from an EMBL/GenBank/DDBJ whole genome shotgun (WGS) entry which is preliminary data.</text>
</comment>
<protein>
    <recommendedName>
        <fullName evidence="4">Minor tail protein</fullName>
    </recommendedName>
</protein>
<reference evidence="2 3" key="1">
    <citation type="submission" date="2014-05" db="EMBL/GenBank/DDBJ databases">
        <title>Draft Genome Sequence of Kitasatospora cheerisanensis KCTC 2395.</title>
        <authorList>
            <person name="Nam D.H."/>
        </authorList>
    </citation>
    <scope>NUCLEOTIDE SEQUENCE [LARGE SCALE GENOMIC DNA]</scope>
    <source>
        <strain evidence="2 3">KCTC 2395</strain>
    </source>
</reference>
<dbReference type="eggNOG" id="ENOG5033PV2">
    <property type="taxonomic scope" value="Bacteria"/>
</dbReference>
<dbReference type="OrthoDB" id="5193571at2"/>
<evidence type="ECO:0000313" key="2">
    <source>
        <dbReference type="EMBL" id="KDN86703.1"/>
    </source>
</evidence>
<dbReference type="Proteomes" id="UP000027178">
    <property type="component" value="Unassembled WGS sequence"/>
</dbReference>
<evidence type="ECO:0008006" key="4">
    <source>
        <dbReference type="Google" id="ProtNLM"/>
    </source>
</evidence>
<organism evidence="2 3">
    <name type="scientific">Kitasatospora cheerisanensis KCTC 2395</name>
    <dbReference type="NCBI Taxonomy" id="1348663"/>
    <lineage>
        <taxon>Bacteria</taxon>
        <taxon>Bacillati</taxon>
        <taxon>Actinomycetota</taxon>
        <taxon>Actinomycetes</taxon>
        <taxon>Kitasatosporales</taxon>
        <taxon>Streptomycetaceae</taxon>
        <taxon>Kitasatospora</taxon>
    </lineage>
</organism>
<keyword evidence="3" id="KW-1185">Reference proteome</keyword>
<evidence type="ECO:0000313" key="3">
    <source>
        <dbReference type="Proteomes" id="UP000027178"/>
    </source>
</evidence>
<dbReference type="EMBL" id="JNBY01000058">
    <property type="protein sequence ID" value="KDN86703.1"/>
    <property type="molecule type" value="Genomic_DNA"/>
</dbReference>
<dbReference type="PATRIC" id="fig|1348663.4.peg.1480"/>
<gene>
    <name evidence="2" type="ORF">KCH_15400</name>
</gene>
<dbReference type="HOGENOM" id="CLU_679309_0_0_11"/>
<name>A0A066YYW2_9ACTN</name>
<sequence>MAGLSRWLKPRAAGGGQTRKETRLAAAPGDGTPTGPITLRSGVVPGGDPFGLSGSGMTATVGVGRAVVQGTTAQGAYSVAFDVAQSLLIPDGNGVNPRIDLLVIRVYDPEIDGSPSAQVVLERVPGTPAASPVAPAAPAGSLALWEIPVTATNSAGNPINWASRTDRRQYTVSAGGIGVGPDSATGAHDAQYRDRGTTTGLERWNGGSAAWESRLYLGTSGRIVIGSDVELYRDAPNSLRTPDQLTVDGNLNVAGVGQRQFARVAVGAEQSVTNSTSLVDATGFSFPVVSGGVYVVRGLIGGTGSTVGDLKIGWLAPGASTFDWTPTMQPSSGSATVGSVITDRSTVAQSQQLGTIGTGTVMTALINGLLVAAAAGSFRMLIAQGTADATPSTLKAGSFIMVERVA</sequence>
<evidence type="ECO:0000256" key="1">
    <source>
        <dbReference type="SAM" id="MobiDB-lite"/>
    </source>
</evidence>
<accession>A0A066YYW2</accession>
<dbReference type="RefSeq" id="WP_051652841.1">
    <property type="nucleotide sequence ID" value="NZ_KK853997.1"/>
</dbReference>
<dbReference type="AlphaFoldDB" id="A0A066YYW2"/>
<feature type="region of interest" description="Disordered" evidence="1">
    <location>
        <begin position="1"/>
        <end position="36"/>
    </location>
</feature>
<proteinExistence type="predicted"/>